<feature type="domain" description="DC1" evidence="2">
    <location>
        <begin position="22"/>
        <end position="55"/>
    </location>
</feature>
<dbReference type="GeneID" id="110775377"/>
<dbReference type="KEGG" id="soe:110775377"/>
<evidence type="ECO:0000259" key="2">
    <source>
        <dbReference type="Pfam" id="PF03107"/>
    </source>
</evidence>
<evidence type="ECO:0000313" key="4">
    <source>
        <dbReference type="RefSeq" id="XP_021835681.1"/>
    </source>
</evidence>
<dbReference type="OrthoDB" id="1841377at2759"/>
<evidence type="ECO:0000313" key="3">
    <source>
        <dbReference type="Proteomes" id="UP000813463"/>
    </source>
</evidence>
<dbReference type="SUPFAM" id="SSF57889">
    <property type="entry name" value="Cysteine-rich domain"/>
    <property type="match status" value="2"/>
</dbReference>
<dbReference type="Pfam" id="PF03107">
    <property type="entry name" value="C1_2"/>
    <property type="match status" value="2"/>
</dbReference>
<dbReference type="Proteomes" id="UP000813463">
    <property type="component" value="Chromosome 1"/>
</dbReference>
<accession>A0A9R0HRK2</accession>
<name>A0A9R0HRK2_SPIOL</name>
<dbReference type="PANTHER" id="PTHR46477">
    <property type="entry name" value="CYSTEINE/HISTIDINE-RICH C1 DOMAIN FAMILY PROTEIN"/>
    <property type="match status" value="1"/>
</dbReference>
<proteinExistence type="predicted"/>
<protein>
    <submittedName>
        <fullName evidence="4">Protein VACUOLELESS GAMETOPHYTES-like</fullName>
    </submittedName>
</protein>
<dbReference type="RefSeq" id="XP_021835681.1">
    <property type="nucleotide sequence ID" value="XM_021979989.2"/>
</dbReference>
<dbReference type="PANTHER" id="PTHR46477:SF5">
    <property type="entry name" value="PHORBOL-ESTER_DAG-TYPE DOMAIN-CONTAINING PROTEIN"/>
    <property type="match status" value="1"/>
</dbReference>
<sequence>MTDDIGPMRCLCYRNKYPELKQHMKTYNCNGCRMDGRGEGYMCDECDYTLHSQCMYPSNKITPSFSRGDDIFEFMKEPLSTSGQGIRYCDACGMRIKGFVYHCYKTGFDLHPCCASLGTHLEIDGQRLTLKKESSQNKCDLCNLDGVNKSGRIDFGWFYASKNKDYKYHVSCIMILAIKHSISGGSALAKVESLPIVEKKRRGKDGSKYWKVLKAIVTYVIAIVFGDPTAIVAKLIVESVVQLGELL</sequence>
<gene>
    <name evidence="4" type="primary">LOC110775377</name>
</gene>
<reference evidence="3" key="1">
    <citation type="journal article" date="2021" name="Nat. Commun.">
        <title>Genomic analyses provide insights into spinach domestication and the genetic basis of agronomic traits.</title>
        <authorList>
            <person name="Cai X."/>
            <person name="Sun X."/>
            <person name="Xu C."/>
            <person name="Sun H."/>
            <person name="Wang X."/>
            <person name="Ge C."/>
            <person name="Zhang Z."/>
            <person name="Wang Q."/>
            <person name="Fei Z."/>
            <person name="Jiao C."/>
            <person name="Wang Q."/>
        </authorList>
    </citation>
    <scope>NUCLEOTIDE SEQUENCE [LARGE SCALE GENOMIC DNA]</scope>
    <source>
        <strain evidence="3">cv. Varoflay</strain>
    </source>
</reference>
<keyword evidence="1" id="KW-0677">Repeat</keyword>
<reference evidence="4" key="2">
    <citation type="submission" date="2025-08" db="UniProtKB">
        <authorList>
            <consortium name="RefSeq"/>
        </authorList>
    </citation>
    <scope>IDENTIFICATION</scope>
    <source>
        <tissue evidence="4">Leaf</tissue>
    </source>
</reference>
<dbReference type="InterPro" id="IPR046349">
    <property type="entry name" value="C1-like_sf"/>
</dbReference>
<dbReference type="InterPro" id="IPR004146">
    <property type="entry name" value="DC1"/>
</dbReference>
<organism evidence="3 4">
    <name type="scientific">Spinacia oleracea</name>
    <name type="common">Spinach</name>
    <dbReference type="NCBI Taxonomy" id="3562"/>
    <lineage>
        <taxon>Eukaryota</taxon>
        <taxon>Viridiplantae</taxon>
        <taxon>Streptophyta</taxon>
        <taxon>Embryophyta</taxon>
        <taxon>Tracheophyta</taxon>
        <taxon>Spermatophyta</taxon>
        <taxon>Magnoliopsida</taxon>
        <taxon>eudicotyledons</taxon>
        <taxon>Gunneridae</taxon>
        <taxon>Pentapetalae</taxon>
        <taxon>Caryophyllales</taxon>
        <taxon>Chenopodiaceae</taxon>
        <taxon>Chenopodioideae</taxon>
        <taxon>Anserineae</taxon>
        <taxon>Spinacia</taxon>
    </lineage>
</organism>
<keyword evidence="3" id="KW-1185">Reference proteome</keyword>
<feature type="domain" description="DC1" evidence="2">
    <location>
        <begin position="82"/>
        <end position="115"/>
    </location>
</feature>
<evidence type="ECO:0000256" key="1">
    <source>
        <dbReference type="ARBA" id="ARBA00022737"/>
    </source>
</evidence>
<dbReference type="AlphaFoldDB" id="A0A9R0HRK2"/>